<evidence type="ECO:0000313" key="3">
    <source>
        <dbReference type="Proteomes" id="UP000053528"/>
    </source>
</evidence>
<comment type="caution">
    <text evidence="2">The sequence shown here is derived from an EMBL/GenBank/DDBJ whole genome shotgun (WGS) entry which is preliminary data.</text>
</comment>
<reference evidence="2 3" key="1">
    <citation type="submission" date="2014-07" db="EMBL/GenBank/DDBJ databases">
        <authorList>
            <person name="McCorrison J."/>
            <person name="Sanka R."/>
            <person name="Torralba M."/>
            <person name="Gillis M."/>
            <person name="Haft D.H."/>
            <person name="Methe B."/>
            <person name="Sutton G."/>
            <person name="Nelson K.E."/>
        </authorList>
    </citation>
    <scope>NUCLEOTIDE SEQUENCE [LARGE SCALE GENOMIC DNA]</scope>
    <source>
        <strain evidence="2 3">DNF00011</strain>
    </source>
</reference>
<sequence>MAALLFAPAVYHVFLLIIIVSSALPPRGIMLTLWGISLIIPFIAVALMARDKTSYAPALVATVAVLAVLRCALFVAEQVLYDAYFVTPVDLVLAVSLAVIGIVVVRKRKPIPHSA</sequence>
<evidence type="ECO:0000256" key="1">
    <source>
        <dbReference type="SAM" id="Phobius"/>
    </source>
</evidence>
<feature type="transmembrane region" description="Helical" evidence="1">
    <location>
        <begin position="55"/>
        <end position="76"/>
    </location>
</feature>
<dbReference type="Proteomes" id="UP000053528">
    <property type="component" value="Unassembled WGS sequence"/>
</dbReference>
<proteinExistence type="predicted"/>
<accession>A0A096AET5</accession>
<keyword evidence="1" id="KW-0472">Membrane</keyword>
<feature type="transmembrane region" description="Helical" evidence="1">
    <location>
        <begin position="31"/>
        <end position="49"/>
    </location>
</feature>
<dbReference type="EMBL" id="JRNH01000032">
    <property type="protein sequence ID" value="KGF19454.1"/>
    <property type="molecule type" value="Genomic_DNA"/>
</dbReference>
<keyword evidence="1" id="KW-1133">Transmembrane helix</keyword>
<keyword evidence="1" id="KW-0812">Transmembrane</keyword>
<feature type="transmembrane region" description="Helical" evidence="1">
    <location>
        <begin position="83"/>
        <end position="105"/>
    </location>
</feature>
<name>A0A096AET5_9MICC</name>
<gene>
    <name evidence="2" type="ORF">HMPREF2128_10280</name>
</gene>
<dbReference type="AlphaFoldDB" id="A0A096AET5"/>
<protein>
    <submittedName>
        <fullName evidence="2">Uncharacterized protein</fullName>
    </submittedName>
</protein>
<evidence type="ECO:0000313" key="2">
    <source>
        <dbReference type="EMBL" id="KGF19454.1"/>
    </source>
</evidence>
<organism evidence="2 3">
    <name type="scientific">Pseudoglutamicibacter albus DNF00011</name>
    <dbReference type="NCBI Taxonomy" id="1401063"/>
    <lineage>
        <taxon>Bacteria</taxon>
        <taxon>Bacillati</taxon>
        <taxon>Actinomycetota</taxon>
        <taxon>Actinomycetes</taxon>
        <taxon>Micrococcales</taxon>
        <taxon>Micrococcaceae</taxon>
        <taxon>Pseudoglutamicibacter</taxon>
    </lineage>
</organism>
<feature type="transmembrane region" description="Helical" evidence="1">
    <location>
        <begin position="6"/>
        <end position="24"/>
    </location>
</feature>